<dbReference type="EMBL" id="CAXLJM020000007">
    <property type="protein sequence ID" value="CAL8073003.1"/>
    <property type="molecule type" value="Genomic_DNA"/>
</dbReference>
<name>A0ABP1PPZ1_9HEXA</name>
<evidence type="ECO:0000256" key="1">
    <source>
        <dbReference type="ARBA" id="ARBA00004141"/>
    </source>
</evidence>
<evidence type="ECO:0000256" key="8">
    <source>
        <dbReference type="ARBA" id="ARBA00023065"/>
    </source>
</evidence>
<accession>A0ABP1PPZ1</accession>
<comment type="subcellular location">
    <subcellularLocation>
        <location evidence="1">Membrane</location>
        <topology evidence="1">Multi-pass membrane protein</topology>
    </subcellularLocation>
</comment>
<dbReference type="Proteomes" id="UP001642540">
    <property type="component" value="Unassembled WGS sequence"/>
</dbReference>
<keyword evidence="6 13" id="KW-1133">Transmembrane helix</keyword>
<protein>
    <recommendedName>
        <fullName evidence="16">Pickpocket protein 28</fullName>
    </recommendedName>
</protein>
<keyword evidence="7" id="KW-0915">Sodium</keyword>
<evidence type="ECO:0000256" key="13">
    <source>
        <dbReference type="SAM" id="Phobius"/>
    </source>
</evidence>
<feature type="transmembrane region" description="Helical" evidence="13">
    <location>
        <begin position="45"/>
        <end position="63"/>
    </location>
</feature>
<dbReference type="PANTHER" id="PTHR11690">
    <property type="entry name" value="AMILORIDE-SENSITIVE SODIUM CHANNEL-RELATED"/>
    <property type="match status" value="1"/>
</dbReference>
<dbReference type="PANTHER" id="PTHR11690:SF243">
    <property type="entry name" value="PICKPOCKET 12-RELATED"/>
    <property type="match status" value="1"/>
</dbReference>
<gene>
    <name evidence="14" type="ORF">ODALV1_LOCUS2437</name>
</gene>
<evidence type="ECO:0000313" key="15">
    <source>
        <dbReference type="Proteomes" id="UP001642540"/>
    </source>
</evidence>
<sequence>MEKVRIVGGESRKKVGGFFTKIFIDSNLHGVKYLGLPNRHIVERLFWWLSVLACLAYSFYLVAEVVRKYNENPIIISFQPKETSVAQIPFPAVTICNVNILKTTAMREVFDNLNFTLVNGNYTYSLALEEYIVLSEYLSHHCLAAPSFRRLLQETLIDANGDNDFVDILNEFLLLNYVITDRISADAFEELYKEKTINFSRYAAPHCEDMILRCMWENQFILCKDFFFPIATQHGVCCVFNMMPRFILKNLSINETRVKREMDDLPDGAVKQWKKFKEKDLIQTLKKSYRTKYPKHQKTGGKPYGLSILINPEVEMYSTCTTNDAWGFKMLAHSPISFPSIMEYGAAVPPNSEVFIQVEPDVITAESNLKSVNLKKRACYMSTDPEAKLQTYKIYTADNCKDECIAAITYERCKCVRYFMPRNSSQKMCGSKHLDCAEKVRMEVGSLGKASYCSRCLPSCNEIIYKMQMSHFPLRKSAASVFQYNTSLEDIKLASNYSIVHIFLGTDSLYAKERKRLYVWADMLASAGGILSLTLGFSIISLIEVFYFCTLRAWLHFRPEVKDLRPTSCSNSGVVKLSVTFGRKTTSQIQNDSLTNYYNWLSTSPVATKQLAVEPANSSIKKHHKIPDFNLLANPTQTVYPYVA</sequence>
<evidence type="ECO:0000256" key="3">
    <source>
        <dbReference type="ARBA" id="ARBA00022448"/>
    </source>
</evidence>
<evidence type="ECO:0000256" key="5">
    <source>
        <dbReference type="ARBA" id="ARBA00022692"/>
    </source>
</evidence>
<dbReference type="InterPro" id="IPR001873">
    <property type="entry name" value="ENaC"/>
</dbReference>
<evidence type="ECO:0008006" key="16">
    <source>
        <dbReference type="Google" id="ProtNLM"/>
    </source>
</evidence>
<keyword evidence="5 12" id="KW-0812">Transmembrane</keyword>
<keyword evidence="9 13" id="KW-0472">Membrane</keyword>
<keyword evidence="11 12" id="KW-0407">Ion channel</keyword>
<evidence type="ECO:0000313" key="14">
    <source>
        <dbReference type="EMBL" id="CAL8073003.1"/>
    </source>
</evidence>
<keyword evidence="8 12" id="KW-0406">Ion transport</keyword>
<evidence type="ECO:0000256" key="11">
    <source>
        <dbReference type="ARBA" id="ARBA00023303"/>
    </source>
</evidence>
<keyword evidence="10 12" id="KW-0739">Sodium transport</keyword>
<dbReference type="Pfam" id="PF00858">
    <property type="entry name" value="ASC"/>
    <property type="match status" value="1"/>
</dbReference>
<dbReference type="PRINTS" id="PR01078">
    <property type="entry name" value="AMINACHANNEL"/>
</dbReference>
<comment type="caution">
    <text evidence="14">The sequence shown here is derived from an EMBL/GenBank/DDBJ whole genome shotgun (WGS) entry which is preliminary data.</text>
</comment>
<keyword evidence="15" id="KW-1185">Reference proteome</keyword>
<keyword evidence="4 12" id="KW-0894">Sodium channel</keyword>
<dbReference type="Gene3D" id="2.60.470.10">
    <property type="entry name" value="Acid-sensing ion channels like domains"/>
    <property type="match status" value="1"/>
</dbReference>
<evidence type="ECO:0000256" key="9">
    <source>
        <dbReference type="ARBA" id="ARBA00023136"/>
    </source>
</evidence>
<organism evidence="14 15">
    <name type="scientific">Orchesella dallaii</name>
    <dbReference type="NCBI Taxonomy" id="48710"/>
    <lineage>
        <taxon>Eukaryota</taxon>
        <taxon>Metazoa</taxon>
        <taxon>Ecdysozoa</taxon>
        <taxon>Arthropoda</taxon>
        <taxon>Hexapoda</taxon>
        <taxon>Collembola</taxon>
        <taxon>Entomobryomorpha</taxon>
        <taxon>Entomobryoidea</taxon>
        <taxon>Orchesellidae</taxon>
        <taxon>Orchesellinae</taxon>
        <taxon>Orchesella</taxon>
    </lineage>
</organism>
<evidence type="ECO:0000256" key="6">
    <source>
        <dbReference type="ARBA" id="ARBA00022989"/>
    </source>
</evidence>
<keyword evidence="3 12" id="KW-0813">Transport</keyword>
<evidence type="ECO:0000256" key="2">
    <source>
        <dbReference type="ARBA" id="ARBA00007193"/>
    </source>
</evidence>
<evidence type="ECO:0000256" key="7">
    <source>
        <dbReference type="ARBA" id="ARBA00023053"/>
    </source>
</evidence>
<evidence type="ECO:0000256" key="10">
    <source>
        <dbReference type="ARBA" id="ARBA00023201"/>
    </source>
</evidence>
<reference evidence="14 15" key="1">
    <citation type="submission" date="2024-08" db="EMBL/GenBank/DDBJ databases">
        <authorList>
            <person name="Cucini C."/>
            <person name="Frati F."/>
        </authorList>
    </citation>
    <scope>NUCLEOTIDE SEQUENCE [LARGE SCALE GENOMIC DNA]</scope>
</reference>
<evidence type="ECO:0000256" key="12">
    <source>
        <dbReference type="RuleBase" id="RU000679"/>
    </source>
</evidence>
<dbReference type="Gene3D" id="1.10.287.770">
    <property type="entry name" value="YojJ-like"/>
    <property type="match status" value="1"/>
</dbReference>
<comment type="similarity">
    <text evidence="2 12">Belongs to the amiloride-sensitive sodium channel (TC 1.A.6) family.</text>
</comment>
<feature type="transmembrane region" description="Helical" evidence="13">
    <location>
        <begin position="517"/>
        <end position="543"/>
    </location>
</feature>
<evidence type="ECO:0000256" key="4">
    <source>
        <dbReference type="ARBA" id="ARBA00022461"/>
    </source>
</evidence>
<proteinExistence type="inferred from homology"/>